<feature type="transmembrane region" description="Helical" evidence="1">
    <location>
        <begin position="39"/>
        <end position="57"/>
    </location>
</feature>
<accession>A0A939BAP1</accession>
<name>A0A939BAP1_9CLOT</name>
<proteinExistence type="predicted"/>
<keyword evidence="1" id="KW-0812">Transmembrane</keyword>
<sequence>MRFLKFLLKIILKLIVLPVLFVLSLICFLAKLALDVSSFAIGALILYIIGCCIYCVFQSLWLQLALLVGIGLAVYAALFLFVLFQEIGERIKENLHDFIFS</sequence>
<evidence type="ECO:0000256" key="1">
    <source>
        <dbReference type="SAM" id="Phobius"/>
    </source>
</evidence>
<evidence type="ECO:0000313" key="2">
    <source>
        <dbReference type="EMBL" id="MBM6825549.1"/>
    </source>
</evidence>
<keyword evidence="1" id="KW-0472">Membrane</keyword>
<protein>
    <submittedName>
        <fullName evidence="2">Uncharacterized protein</fullName>
    </submittedName>
</protein>
<comment type="caution">
    <text evidence="2">The sequence shown here is derived from an EMBL/GenBank/DDBJ whole genome shotgun (WGS) entry which is preliminary data.</text>
</comment>
<reference evidence="2" key="1">
    <citation type="submission" date="2020-08" db="EMBL/GenBank/DDBJ databases">
        <authorList>
            <person name="Cejkova D."/>
            <person name="Kubasova T."/>
            <person name="Jahodarova E."/>
            <person name="Rychlik I."/>
        </authorList>
    </citation>
    <scope>NUCLEOTIDE SEQUENCE</scope>
    <source>
        <strain evidence="2">An420c</strain>
    </source>
</reference>
<dbReference type="AlphaFoldDB" id="A0A939BAP1"/>
<feature type="transmembrane region" description="Helical" evidence="1">
    <location>
        <begin position="12"/>
        <end position="33"/>
    </location>
</feature>
<feature type="transmembrane region" description="Helical" evidence="1">
    <location>
        <begin position="64"/>
        <end position="84"/>
    </location>
</feature>
<keyword evidence="1" id="KW-1133">Transmembrane helix</keyword>
<dbReference type="EMBL" id="JACJLV010000001">
    <property type="protein sequence ID" value="MBM6825549.1"/>
    <property type="molecule type" value="Genomic_DNA"/>
</dbReference>
<evidence type="ECO:0000313" key="3">
    <source>
        <dbReference type="Proteomes" id="UP000713880"/>
    </source>
</evidence>
<reference evidence="2" key="2">
    <citation type="journal article" date="2021" name="Sci. Rep.">
        <title>The distribution of antibiotic resistance genes in chicken gut microbiota commensals.</title>
        <authorList>
            <person name="Juricova H."/>
            <person name="Matiasovicova J."/>
            <person name="Kubasova T."/>
            <person name="Cejkova D."/>
            <person name="Rychlik I."/>
        </authorList>
    </citation>
    <scope>NUCLEOTIDE SEQUENCE</scope>
    <source>
        <strain evidence="2">An420c</strain>
    </source>
</reference>
<organism evidence="2 3">
    <name type="scientific">Mordavella massiliensis</name>
    <dbReference type="NCBI Taxonomy" id="1871024"/>
    <lineage>
        <taxon>Bacteria</taxon>
        <taxon>Bacillati</taxon>
        <taxon>Bacillota</taxon>
        <taxon>Clostridia</taxon>
        <taxon>Eubacteriales</taxon>
        <taxon>Clostridiaceae</taxon>
        <taxon>Mordavella</taxon>
    </lineage>
</organism>
<gene>
    <name evidence="2" type="ORF">H6A13_00310</name>
</gene>
<keyword evidence="3" id="KW-1185">Reference proteome</keyword>
<dbReference type="Proteomes" id="UP000713880">
    <property type="component" value="Unassembled WGS sequence"/>
</dbReference>
<dbReference type="RefSeq" id="WP_204907621.1">
    <property type="nucleotide sequence ID" value="NZ_JACJLV010000001.1"/>
</dbReference>